<feature type="region of interest" description="Disordered" evidence="13">
    <location>
        <begin position="326"/>
        <end position="347"/>
    </location>
</feature>
<protein>
    <recommendedName>
        <fullName evidence="4">assimilatory sulfite reductase (ferredoxin)</fullName>
        <ecNumber evidence="4">1.8.7.1</ecNumber>
    </recommendedName>
</protein>
<accession>A0A173LI29</accession>
<dbReference type="GO" id="GO:0051539">
    <property type="term" value="F:4 iron, 4 sulfur cluster binding"/>
    <property type="evidence" value="ECO:0007669"/>
    <property type="project" value="UniProtKB-KW"/>
</dbReference>
<evidence type="ECO:0000256" key="6">
    <source>
        <dbReference type="ARBA" id="ARBA00022617"/>
    </source>
</evidence>
<keyword evidence="6" id="KW-0349">Heme</keyword>
<keyword evidence="9" id="KW-0560">Oxidoreductase</keyword>
<keyword evidence="7" id="KW-0479">Metal-binding</keyword>
<feature type="domain" description="Nitrite/sulphite reductase 4Fe-4S" evidence="14">
    <location>
        <begin position="169"/>
        <end position="321"/>
    </location>
</feature>
<dbReference type="FunFam" id="3.30.413.10:FF:000009">
    <property type="entry name" value="Sulfite reductase [ferredoxin]"/>
    <property type="match status" value="1"/>
</dbReference>
<keyword evidence="10" id="KW-0408">Iron</keyword>
<evidence type="ECO:0000256" key="7">
    <source>
        <dbReference type="ARBA" id="ARBA00022723"/>
    </source>
</evidence>
<dbReference type="InterPro" id="IPR036136">
    <property type="entry name" value="Nit/Sulf_reduc_fer-like_dom_sf"/>
</dbReference>
<dbReference type="Gene3D" id="3.90.480.20">
    <property type="match status" value="1"/>
</dbReference>
<dbReference type="InterPro" id="IPR045854">
    <property type="entry name" value="NO2/SO3_Rdtase_4Fe4S_sf"/>
</dbReference>
<dbReference type="GO" id="GO:0050311">
    <property type="term" value="F:sulfite reductase (ferredoxin) activity"/>
    <property type="evidence" value="ECO:0007669"/>
    <property type="project" value="UniProtKB-EC"/>
</dbReference>
<dbReference type="Proteomes" id="UP000186104">
    <property type="component" value="Chromosome"/>
</dbReference>
<dbReference type="KEGG" id="dtm:BJL86_0136"/>
<evidence type="ECO:0000256" key="3">
    <source>
        <dbReference type="ARBA" id="ARBA00010429"/>
    </source>
</evidence>
<evidence type="ECO:0000256" key="13">
    <source>
        <dbReference type="SAM" id="MobiDB-lite"/>
    </source>
</evidence>
<dbReference type="SUPFAM" id="SSF55124">
    <property type="entry name" value="Nitrite/Sulfite reductase N-terminal domain-like"/>
    <property type="match status" value="2"/>
</dbReference>
<comment type="catalytic activity">
    <reaction evidence="12">
        <text>hydrogen sulfide + 6 oxidized [2Fe-2S]-[ferredoxin] + 3 H2O = sulfite + 6 reduced [2Fe-2S]-[ferredoxin] + 7 H(+)</text>
        <dbReference type="Rhea" id="RHEA:23132"/>
        <dbReference type="Rhea" id="RHEA-COMP:10000"/>
        <dbReference type="Rhea" id="RHEA-COMP:10001"/>
        <dbReference type="ChEBI" id="CHEBI:15377"/>
        <dbReference type="ChEBI" id="CHEBI:15378"/>
        <dbReference type="ChEBI" id="CHEBI:17359"/>
        <dbReference type="ChEBI" id="CHEBI:29919"/>
        <dbReference type="ChEBI" id="CHEBI:33737"/>
        <dbReference type="ChEBI" id="CHEBI:33738"/>
        <dbReference type="EC" id="1.8.7.1"/>
    </reaction>
</comment>
<evidence type="ECO:0000259" key="15">
    <source>
        <dbReference type="Pfam" id="PF03460"/>
    </source>
</evidence>
<dbReference type="RefSeq" id="WP_067478134.1">
    <property type="nucleotide sequence ID" value="NZ_CP015961.1"/>
</dbReference>
<keyword evidence="11" id="KW-0411">Iron-sulfur</keyword>
<dbReference type="Pfam" id="PF01077">
    <property type="entry name" value="NIR_SIR"/>
    <property type="match status" value="2"/>
</dbReference>
<dbReference type="PANTHER" id="PTHR32439">
    <property type="entry name" value="FERREDOXIN--NITRITE REDUCTASE, CHLOROPLASTIC"/>
    <property type="match status" value="1"/>
</dbReference>
<organism evidence="16 17">
    <name type="scientific">Dietzia timorensis</name>
    <dbReference type="NCBI Taxonomy" id="499555"/>
    <lineage>
        <taxon>Bacteria</taxon>
        <taxon>Bacillati</taxon>
        <taxon>Actinomycetota</taxon>
        <taxon>Actinomycetes</taxon>
        <taxon>Mycobacteriales</taxon>
        <taxon>Dietziaceae</taxon>
        <taxon>Dietzia</taxon>
    </lineage>
</organism>
<evidence type="ECO:0000256" key="1">
    <source>
        <dbReference type="ARBA" id="ARBA00001966"/>
    </source>
</evidence>
<feature type="domain" description="Nitrite/Sulfite reductase ferredoxin-like" evidence="15">
    <location>
        <begin position="99"/>
        <end position="160"/>
    </location>
</feature>
<evidence type="ECO:0000256" key="9">
    <source>
        <dbReference type="ARBA" id="ARBA00023002"/>
    </source>
</evidence>
<evidence type="ECO:0000256" key="4">
    <source>
        <dbReference type="ARBA" id="ARBA00012353"/>
    </source>
</evidence>
<feature type="domain" description="Nitrite/sulphite reductase 4Fe-4S" evidence="14">
    <location>
        <begin position="421"/>
        <end position="557"/>
    </location>
</feature>
<dbReference type="InterPro" id="IPR006066">
    <property type="entry name" value="NO2/SO3_Rdtase_FeS/sirohaem_BS"/>
</dbReference>
<dbReference type="InterPro" id="IPR051329">
    <property type="entry name" value="NIR_SIR_4Fe-4S"/>
</dbReference>
<dbReference type="SUPFAM" id="SSF56014">
    <property type="entry name" value="Nitrite and sulphite reductase 4Fe-4S domain-like"/>
    <property type="match status" value="2"/>
</dbReference>
<feature type="compositionally biased region" description="Basic and acidic residues" evidence="13">
    <location>
        <begin position="338"/>
        <end position="347"/>
    </location>
</feature>
<evidence type="ECO:0000256" key="2">
    <source>
        <dbReference type="ARBA" id="ARBA00003247"/>
    </source>
</evidence>
<reference evidence="16 17" key="1">
    <citation type="submission" date="2016-06" db="EMBL/GenBank/DDBJ databases">
        <title>Complete genome sequence of a saline-alkali tolerant type strain Dietzia timorensis ID05-A0528T.</title>
        <authorList>
            <person name="Wu X."/>
        </authorList>
    </citation>
    <scope>NUCLEOTIDE SEQUENCE [LARGE SCALE GENOMIC DNA]</scope>
    <source>
        <strain evidence="16 17">ID05-A0528</strain>
    </source>
</reference>
<evidence type="ECO:0000256" key="12">
    <source>
        <dbReference type="ARBA" id="ARBA00049518"/>
    </source>
</evidence>
<dbReference type="PROSITE" id="PS00365">
    <property type="entry name" value="NIR_SIR"/>
    <property type="match status" value="1"/>
</dbReference>
<dbReference type="GO" id="GO:0020037">
    <property type="term" value="F:heme binding"/>
    <property type="evidence" value="ECO:0007669"/>
    <property type="project" value="InterPro"/>
</dbReference>
<dbReference type="Pfam" id="PF03460">
    <property type="entry name" value="NIR_SIR_ferr"/>
    <property type="match status" value="2"/>
</dbReference>
<comment type="similarity">
    <text evidence="3">Belongs to the nitrite and sulfite reductase 4Fe-4S domain family.</text>
</comment>
<comment type="cofactor">
    <cofactor evidence="1">
        <name>[4Fe-4S] cluster</name>
        <dbReference type="ChEBI" id="CHEBI:49883"/>
    </cofactor>
</comment>
<dbReference type="EC" id="1.8.7.1" evidence="4"/>
<evidence type="ECO:0000313" key="16">
    <source>
        <dbReference type="EMBL" id="ANI90947.1"/>
    </source>
</evidence>
<keyword evidence="17" id="KW-1185">Reference proteome</keyword>
<evidence type="ECO:0000256" key="11">
    <source>
        <dbReference type="ARBA" id="ARBA00023014"/>
    </source>
</evidence>
<dbReference type="PRINTS" id="PR00397">
    <property type="entry name" value="SIROHAEM"/>
</dbReference>
<feature type="domain" description="Nitrite/Sulfite reductase ferredoxin-like" evidence="15">
    <location>
        <begin position="345"/>
        <end position="410"/>
    </location>
</feature>
<gene>
    <name evidence="16" type="ORF">BJL86_0136</name>
</gene>
<evidence type="ECO:0000256" key="10">
    <source>
        <dbReference type="ARBA" id="ARBA00023004"/>
    </source>
</evidence>
<dbReference type="GO" id="GO:0046872">
    <property type="term" value="F:metal ion binding"/>
    <property type="evidence" value="ECO:0007669"/>
    <property type="project" value="UniProtKB-KW"/>
</dbReference>
<evidence type="ECO:0000256" key="8">
    <source>
        <dbReference type="ARBA" id="ARBA00022784"/>
    </source>
</evidence>
<dbReference type="EMBL" id="CP015961">
    <property type="protein sequence ID" value="ANI90947.1"/>
    <property type="molecule type" value="Genomic_DNA"/>
</dbReference>
<evidence type="ECO:0000256" key="5">
    <source>
        <dbReference type="ARBA" id="ARBA00022485"/>
    </source>
</evidence>
<dbReference type="PANTHER" id="PTHR32439:SF0">
    <property type="entry name" value="FERREDOXIN--NITRITE REDUCTASE, CHLOROPLASTIC"/>
    <property type="match status" value="1"/>
</dbReference>
<comment type="function">
    <text evidence="2">Catalyzes the reduction of sulfite to sulfide, a step in the biosynthesis of sulfur-containing amino acids and cofactors.</text>
</comment>
<keyword evidence="5" id="KW-0004">4Fe-4S</keyword>
<dbReference type="InterPro" id="IPR005117">
    <property type="entry name" value="NiRdtase/SiRdtase_haem-b_fer"/>
</dbReference>
<sequence>MTATDTSQSRKRPARAPKPQGQWKVDGKDPLNPNEVFKKEDDALNVRDRILEKYSKEGFDSIPPTDLTGRFRWMGLYTQRKQGLGGRATSDLSDEELSDEYFMMRVRVDGKEVSTDALRVLGGISNDFARGSADITDRQNIQYHWVDIKNVPEIWQRLESVGFETMEACGDCPRAFLNSPVAGVAADEIIDPTPYLQQMHDRIIGNPEFSNLPRKFKTAATGHPSLDVVHEINDVSFVGVEHPELGAGFDLWVGGGLSTVPHFAKRLGVFVPPERAADVYEGVVSIFRDYGYRRLRNKARLKFLVKDWGAEKFREVLETEYLDSPLPDGPAPEYSGQRGDHSGVHDQKDGRKYVGATAVVGRISGDILNQVADLAEAAGSKRVKFTPHQKIVFLDVIPEKVDELVEGLYALGIQVYPGPFTRVGMACTGIEYCKLSFVETKEKARTVLSELDQRFAGETIDPPISVHLNGCPNSCARIQTADIGLKGQLIEGDTPGFQVHLGGSLAGAEVAEGELGQSVRGFKVSSDDLTDYLEGLVRNFLADRGEGETFAEWSRRAEEEKLK</sequence>
<dbReference type="OrthoDB" id="3189055at2"/>
<proteinExistence type="inferred from homology"/>
<evidence type="ECO:0000313" key="17">
    <source>
        <dbReference type="Proteomes" id="UP000186104"/>
    </source>
</evidence>
<dbReference type="STRING" id="499555.BJL86_0136"/>
<name>A0A173LI29_9ACTN</name>
<dbReference type="AlphaFoldDB" id="A0A173LI29"/>
<dbReference type="InterPro" id="IPR006067">
    <property type="entry name" value="NO2/SO3_Rdtase_4Fe4S_dom"/>
</dbReference>
<dbReference type="Gene3D" id="3.30.413.10">
    <property type="entry name" value="Sulfite Reductase Hemoprotein, domain 1"/>
    <property type="match status" value="2"/>
</dbReference>
<feature type="region of interest" description="Disordered" evidence="13">
    <location>
        <begin position="1"/>
        <end position="39"/>
    </location>
</feature>
<keyword evidence="8" id="KW-0883">Thioether bond</keyword>
<evidence type="ECO:0000259" key="14">
    <source>
        <dbReference type="Pfam" id="PF01077"/>
    </source>
</evidence>